<keyword evidence="2" id="KW-1185">Reference proteome</keyword>
<name>A0AAF5DAA8_STRER</name>
<evidence type="ECO:0000256" key="1">
    <source>
        <dbReference type="SAM" id="Phobius"/>
    </source>
</evidence>
<keyword evidence="1" id="KW-0812">Transmembrane</keyword>
<sequence length="195" mass="21949">MHREVKENFVVNLREESLPILLITRRFLKLMETASIFFINLTNPKKIKCYAGINSDVDIKNENGKKERHYISKVTTVVCADTCILVEVNGKGKSFSSDESIVGCITESECKSNKKKSSKKKNGIEMMKIYEETGLIPQNLMDAGKEMGVFDKDVTYKISVKCCEKDFCNSGSAFGKMGRYFIGSILLATFLILLL</sequence>
<dbReference type="AlphaFoldDB" id="A0AAF5DAA8"/>
<organism evidence="2 3">
    <name type="scientific">Strongyloides stercoralis</name>
    <name type="common">Threadworm</name>
    <dbReference type="NCBI Taxonomy" id="6248"/>
    <lineage>
        <taxon>Eukaryota</taxon>
        <taxon>Metazoa</taxon>
        <taxon>Ecdysozoa</taxon>
        <taxon>Nematoda</taxon>
        <taxon>Chromadorea</taxon>
        <taxon>Rhabditida</taxon>
        <taxon>Tylenchina</taxon>
        <taxon>Panagrolaimomorpha</taxon>
        <taxon>Strongyloidoidea</taxon>
        <taxon>Strongyloididae</taxon>
        <taxon>Strongyloides</taxon>
    </lineage>
</organism>
<protein>
    <submittedName>
        <fullName evidence="3">UPAR/Ly6 domain-containing protein</fullName>
    </submittedName>
</protein>
<dbReference type="Proteomes" id="UP000035681">
    <property type="component" value="Unplaced"/>
</dbReference>
<evidence type="ECO:0000313" key="3">
    <source>
        <dbReference type="WBParaSite" id="TCONS_00008490.p1"/>
    </source>
</evidence>
<accession>A0AAF5DAA8</accession>
<feature type="transmembrane region" description="Helical" evidence="1">
    <location>
        <begin position="177"/>
        <end position="194"/>
    </location>
</feature>
<evidence type="ECO:0000313" key="2">
    <source>
        <dbReference type="Proteomes" id="UP000035681"/>
    </source>
</evidence>
<keyword evidence="1" id="KW-0472">Membrane</keyword>
<proteinExistence type="predicted"/>
<keyword evidence="1" id="KW-1133">Transmembrane helix</keyword>
<reference evidence="3" key="1">
    <citation type="submission" date="2024-02" db="UniProtKB">
        <authorList>
            <consortium name="WormBaseParasite"/>
        </authorList>
    </citation>
    <scope>IDENTIFICATION</scope>
</reference>
<dbReference type="WBParaSite" id="TCONS_00008490.p1">
    <property type="protein sequence ID" value="TCONS_00008490.p1"/>
    <property type="gene ID" value="XLOC_006430"/>
</dbReference>